<keyword evidence="2" id="KW-0808">Transferase</keyword>
<dbReference type="RefSeq" id="WP_345607769.1">
    <property type="nucleotide sequence ID" value="NZ_BAABJO010000020.1"/>
</dbReference>
<gene>
    <name evidence="2" type="ORF">GCM10023320_50420</name>
</gene>
<proteinExistence type="predicted"/>
<reference evidence="3" key="1">
    <citation type="journal article" date="2019" name="Int. J. Syst. Evol. Microbiol.">
        <title>The Global Catalogue of Microorganisms (GCM) 10K type strain sequencing project: providing services to taxonomists for standard genome sequencing and annotation.</title>
        <authorList>
            <consortium name="The Broad Institute Genomics Platform"/>
            <consortium name="The Broad Institute Genome Sequencing Center for Infectious Disease"/>
            <person name="Wu L."/>
            <person name="Ma J."/>
        </authorList>
    </citation>
    <scope>NUCLEOTIDE SEQUENCE [LARGE SCALE GENOMIC DNA]</scope>
    <source>
        <strain evidence="3">JCM 18302</strain>
    </source>
</reference>
<sequence length="303" mass="31935">MTGDDADMSPLPPNPRLAALDAVAARLRCPVCGEGLRRDDRRLSCAAGHAFDIARQGYANLISGHRRHHGDDARMVAARERFLAAGHYRPVSSALAELVATQAPDDDGIVVDLAGGTGHHLVAVLDASPRRYGLCVEASTAALRRAARVHPRAAAIGADVWGPLPVRTGVASAVLSVFGPRGVAEVERILGPGGVVVVATPLPGHLAELGRLVGGIGIDPRKPERLAASFRRFERIARREVTRSIALAHEEVHAVMAMGPSARHLSDDRLDRAITGLPGVVDVTVSVEIAVHRAVTGQRAGVR</sequence>
<dbReference type="PIRSF" id="PIRSF018249">
    <property type="entry name" value="MyrA_prd"/>
    <property type="match status" value="1"/>
</dbReference>
<keyword evidence="3" id="KW-1185">Reference proteome</keyword>
<evidence type="ECO:0000313" key="2">
    <source>
        <dbReference type="EMBL" id="GAA5129613.1"/>
    </source>
</evidence>
<dbReference type="InterPro" id="IPR016718">
    <property type="entry name" value="rRNA_m1G-MeTrfase_A_prd"/>
</dbReference>
<dbReference type="GO" id="GO:0008168">
    <property type="term" value="F:methyltransferase activity"/>
    <property type="evidence" value="ECO:0007669"/>
    <property type="project" value="UniProtKB-KW"/>
</dbReference>
<name>A0ABP9NUH6_9PSEU</name>
<evidence type="ECO:0000313" key="3">
    <source>
        <dbReference type="Proteomes" id="UP001500804"/>
    </source>
</evidence>
<protein>
    <submittedName>
        <fullName evidence="2">Methyltransferase domain-containing protein</fullName>
    </submittedName>
</protein>
<accession>A0ABP9NUH6</accession>
<dbReference type="InterPro" id="IPR029063">
    <property type="entry name" value="SAM-dependent_MTases_sf"/>
</dbReference>
<organism evidence="2 3">
    <name type="scientific">Pseudonocardia adelaidensis</name>
    <dbReference type="NCBI Taxonomy" id="648754"/>
    <lineage>
        <taxon>Bacteria</taxon>
        <taxon>Bacillati</taxon>
        <taxon>Actinomycetota</taxon>
        <taxon>Actinomycetes</taxon>
        <taxon>Pseudonocardiales</taxon>
        <taxon>Pseudonocardiaceae</taxon>
        <taxon>Pseudonocardia</taxon>
    </lineage>
</organism>
<evidence type="ECO:0000259" key="1">
    <source>
        <dbReference type="Pfam" id="PF21302"/>
    </source>
</evidence>
<keyword evidence="2" id="KW-0489">Methyltransferase</keyword>
<dbReference type="GO" id="GO:0032259">
    <property type="term" value="P:methylation"/>
    <property type="evidence" value="ECO:0007669"/>
    <property type="project" value="UniProtKB-KW"/>
</dbReference>
<comment type="caution">
    <text evidence="2">The sequence shown here is derived from an EMBL/GenBank/DDBJ whole genome shotgun (WGS) entry which is preliminary data.</text>
</comment>
<dbReference type="Gene3D" id="3.40.50.150">
    <property type="entry name" value="Vaccinia Virus protein VP39"/>
    <property type="match status" value="1"/>
</dbReference>
<dbReference type="Pfam" id="PF21302">
    <property type="entry name" value="Zn_ribbon_RlmA"/>
    <property type="match status" value="1"/>
</dbReference>
<feature type="domain" description="23S rRNA (guanine(745)-N(1))-methyltransferase N-terminal" evidence="1">
    <location>
        <begin position="28"/>
        <end position="62"/>
    </location>
</feature>
<dbReference type="InterPro" id="IPR048647">
    <property type="entry name" value="RlmA_N"/>
</dbReference>
<dbReference type="Proteomes" id="UP001500804">
    <property type="component" value="Unassembled WGS sequence"/>
</dbReference>
<dbReference type="EMBL" id="BAABJO010000020">
    <property type="protein sequence ID" value="GAA5129613.1"/>
    <property type="molecule type" value="Genomic_DNA"/>
</dbReference>
<dbReference type="SUPFAM" id="SSF53335">
    <property type="entry name" value="S-adenosyl-L-methionine-dependent methyltransferases"/>
    <property type="match status" value="1"/>
</dbReference>